<dbReference type="AlphaFoldDB" id="A0A7J5YEZ8"/>
<dbReference type="OrthoDB" id="8925965at2759"/>
<name>A0A7J5YEZ8_DISMA</name>
<dbReference type="EMBL" id="JAAKFY010000013">
    <property type="protein sequence ID" value="KAF3848015.1"/>
    <property type="molecule type" value="Genomic_DNA"/>
</dbReference>
<feature type="non-terminal residue" evidence="1">
    <location>
        <position position="128"/>
    </location>
</feature>
<dbReference type="Proteomes" id="UP000518266">
    <property type="component" value="Unassembled WGS sequence"/>
</dbReference>
<keyword evidence="2" id="KW-1185">Reference proteome</keyword>
<reference evidence="1 2" key="1">
    <citation type="submission" date="2020-03" db="EMBL/GenBank/DDBJ databases">
        <title>Dissostichus mawsoni Genome sequencing and assembly.</title>
        <authorList>
            <person name="Park H."/>
        </authorList>
    </citation>
    <scope>NUCLEOTIDE SEQUENCE [LARGE SCALE GENOMIC DNA]</scope>
    <source>
        <strain evidence="1">DM0001</strain>
        <tissue evidence="1">Muscle</tissue>
    </source>
</reference>
<sequence>MSRTEFVDLAWSSVGRGSKEEYGLLFDSVVFTQEHGSLLLDVDVIKEEGRVGWGGLSSFLLQELSDKVKNSRTRSGPRWKPVRTLTCPHRDPVQKDMSLLHTHRLQNSTVTPKDLWVTDMVLLHNVHK</sequence>
<evidence type="ECO:0000313" key="1">
    <source>
        <dbReference type="EMBL" id="KAF3848015.1"/>
    </source>
</evidence>
<comment type="caution">
    <text evidence="1">The sequence shown here is derived from an EMBL/GenBank/DDBJ whole genome shotgun (WGS) entry which is preliminary data.</text>
</comment>
<protein>
    <submittedName>
        <fullName evidence="1">Uncharacterized protein</fullName>
    </submittedName>
</protein>
<accession>A0A7J5YEZ8</accession>
<evidence type="ECO:0000313" key="2">
    <source>
        <dbReference type="Proteomes" id="UP000518266"/>
    </source>
</evidence>
<organism evidence="1 2">
    <name type="scientific">Dissostichus mawsoni</name>
    <name type="common">Antarctic cod</name>
    <dbReference type="NCBI Taxonomy" id="36200"/>
    <lineage>
        <taxon>Eukaryota</taxon>
        <taxon>Metazoa</taxon>
        <taxon>Chordata</taxon>
        <taxon>Craniata</taxon>
        <taxon>Vertebrata</taxon>
        <taxon>Euteleostomi</taxon>
        <taxon>Actinopterygii</taxon>
        <taxon>Neopterygii</taxon>
        <taxon>Teleostei</taxon>
        <taxon>Neoteleostei</taxon>
        <taxon>Acanthomorphata</taxon>
        <taxon>Eupercaria</taxon>
        <taxon>Perciformes</taxon>
        <taxon>Notothenioidei</taxon>
        <taxon>Nototheniidae</taxon>
        <taxon>Dissostichus</taxon>
    </lineage>
</organism>
<proteinExistence type="predicted"/>
<gene>
    <name evidence="1" type="ORF">F7725_021043</name>
</gene>